<dbReference type="Gene3D" id="2.30.30.40">
    <property type="entry name" value="SH3 Domains"/>
    <property type="match status" value="1"/>
</dbReference>
<dbReference type="PROSITE" id="PS50002">
    <property type="entry name" value="SH3"/>
    <property type="match status" value="1"/>
</dbReference>
<keyword evidence="6" id="KW-1185">Reference proteome</keyword>
<feature type="region of interest" description="Disordered" evidence="3">
    <location>
        <begin position="1"/>
        <end position="151"/>
    </location>
</feature>
<sequence length="304" mass="33224">MSSPPPTAGFSGGSRLNAMNSTPATFPRNDIGAGAAIGAGLAAGSMARQQDSHYRPPSPNEHHSTSRPRQEYTNSQVSSQPSFASTDAFVDKNQRNQYSPERPSNNVAPPAHAPLNQFYNSDSPRSQRSDVDSPYNEQVHRSESIPPMGRVQRNQDFNEFNASPVPVRQDNNRLAPDLARDNTFRSSVTSSSAGPGINEADLEETVIVGFGGGQGNRSNSSLSNHSSERNLTHGLNTGPDLPLFTMTAIEPYMPERPNELLVQPDDELIITEEVGDQWFIGYNRSRNPEVKGYFPRNCVVGGYY</sequence>
<feature type="compositionally biased region" description="Low complexity" evidence="3">
    <location>
        <begin position="216"/>
        <end position="225"/>
    </location>
</feature>
<dbReference type="InterPro" id="IPR036028">
    <property type="entry name" value="SH3-like_dom_sf"/>
</dbReference>
<evidence type="ECO:0000313" key="6">
    <source>
        <dbReference type="Proteomes" id="UP001479436"/>
    </source>
</evidence>
<evidence type="ECO:0000313" key="5">
    <source>
        <dbReference type="EMBL" id="KAK9759629.1"/>
    </source>
</evidence>
<keyword evidence="1 2" id="KW-0728">SH3 domain</keyword>
<gene>
    <name evidence="5" type="ORF">K7432_017181</name>
</gene>
<dbReference type="EMBL" id="JASJQH010003438">
    <property type="protein sequence ID" value="KAK9759629.1"/>
    <property type="molecule type" value="Genomic_DNA"/>
</dbReference>
<feature type="compositionally biased region" description="Polar residues" evidence="3">
    <location>
        <begin position="95"/>
        <end position="107"/>
    </location>
</feature>
<proteinExistence type="predicted"/>
<feature type="region of interest" description="Disordered" evidence="3">
    <location>
        <begin position="178"/>
        <end position="238"/>
    </location>
</feature>
<reference evidence="5 6" key="1">
    <citation type="submission" date="2023-04" db="EMBL/GenBank/DDBJ databases">
        <title>Genome of Basidiobolus ranarum AG-B5.</title>
        <authorList>
            <person name="Stajich J.E."/>
            <person name="Carter-House D."/>
            <person name="Gryganskyi A."/>
        </authorList>
    </citation>
    <scope>NUCLEOTIDE SEQUENCE [LARGE SCALE GENOMIC DNA]</scope>
    <source>
        <strain evidence="5 6">AG-B5</strain>
    </source>
</reference>
<evidence type="ECO:0000256" key="3">
    <source>
        <dbReference type="SAM" id="MobiDB-lite"/>
    </source>
</evidence>
<dbReference type="InterPro" id="IPR001452">
    <property type="entry name" value="SH3_domain"/>
</dbReference>
<name>A0ABR2WDS1_9FUNG</name>
<evidence type="ECO:0000256" key="1">
    <source>
        <dbReference type="ARBA" id="ARBA00022443"/>
    </source>
</evidence>
<protein>
    <recommendedName>
        <fullName evidence="4">SH3 domain-containing protein</fullName>
    </recommendedName>
</protein>
<evidence type="ECO:0000256" key="2">
    <source>
        <dbReference type="PROSITE-ProRule" id="PRU00192"/>
    </source>
</evidence>
<dbReference type="Pfam" id="PF00018">
    <property type="entry name" value="SH3_1"/>
    <property type="match status" value="1"/>
</dbReference>
<evidence type="ECO:0000259" key="4">
    <source>
        <dbReference type="PROSITE" id="PS50002"/>
    </source>
</evidence>
<dbReference type="Proteomes" id="UP001479436">
    <property type="component" value="Unassembled WGS sequence"/>
</dbReference>
<accession>A0ABR2WDS1</accession>
<organism evidence="5 6">
    <name type="scientific">Basidiobolus ranarum</name>
    <dbReference type="NCBI Taxonomy" id="34480"/>
    <lineage>
        <taxon>Eukaryota</taxon>
        <taxon>Fungi</taxon>
        <taxon>Fungi incertae sedis</taxon>
        <taxon>Zoopagomycota</taxon>
        <taxon>Entomophthoromycotina</taxon>
        <taxon>Basidiobolomycetes</taxon>
        <taxon>Basidiobolales</taxon>
        <taxon>Basidiobolaceae</taxon>
        <taxon>Basidiobolus</taxon>
    </lineage>
</organism>
<feature type="domain" description="SH3" evidence="4">
    <location>
        <begin position="241"/>
        <end position="304"/>
    </location>
</feature>
<feature type="compositionally biased region" description="Polar residues" evidence="3">
    <location>
        <begin position="184"/>
        <end position="193"/>
    </location>
</feature>
<dbReference type="SMART" id="SM00326">
    <property type="entry name" value="SH3"/>
    <property type="match status" value="1"/>
</dbReference>
<feature type="compositionally biased region" description="Basic and acidic residues" evidence="3">
    <location>
        <begin position="50"/>
        <end position="70"/>
    </location>
</feature>
<dbReference type="CDD" id="cd00174">
    <property type="entry name" value="SH3"/>
    <property type="match status" value="1"/>
</dbReference>
<feature type="compositionally biased region" description="Low complexity" evidence="3">
    <location>
        <begin position="31"/>
        <end position="44"/>
    </location>
</feature>
<dbReference type="SUPFAM" id="SSF50044">
    <property type="entry name" value="SH3-domain"/>
    <property type="match status" value="1"/>
</dbReference>
<comment type="caution">
    <text evidence="5">The sequence shown here is derived from an EMBL/GenBank/DDBJ whole genome shotgun (WGS) entry which is preliminary data.</text>
</comment>
<feature type="compositionally biased region" description="Polar residues" evidence="3">
    <location>
        <begin position="71"/>
        <end position="85"/>
    </location>
</feature>